<organism evidence="1 2">
    <name type="scientific">Litchfieldia salsa</name>
    <dbReference type="NCBI Taxonomy" id="930152"/>
    <lineage>
        <taxon>Bacteria</taxon>
        <taxon>Bacillati</taxon>
        <taxon>Bacillota</taxon>
        <taxon>Bacilli</taxon>
        <taxon>Bacillales</taxon>
        <taxon>Bacillaceae</taxon>
        <taxon>Litchfieldia</taxon>
    </lineage>
</organism>
<name>A0A1H0X0Z6_9BACI</name>
<gene>
    <name evidence="1" type="ORF">SAMN05216565_12216</name>
</gene>
<protein>
    <submittedName>
        <fullName evidence="1">Competence protein ComFB</fullName>
    </submittedName>
</protein>
<sequence>MSKRYNNVMEELVETLVTVQMLGPDFQVFCKCEKCRTDIIALSLNSLPNHYVTTEEGRQNVFERLNTKENLKWINKRIVSAIYLVGKYPNHEDQEK</sequence>
<dbReference type="EMBL" id="FNJU01000022">
    <property type="protein sequence ID" value="SDP96627.1"/>
    <property type="molecule type" value="Genomic_DNA"/>
</dbReference>
<dbReference type="InterPro" id="IPR019657">
    <property type="entry name" value="ComFB"/>
</dbReference>
<dbReference type="Pfam" id="PF10719">
    <property type="entry name" value="ComFB"/>
    <property type="match status" value="1"/>
</dbReference>
<evidence type="ECO:0000313" key="2">
    <source>
        <dbReference type="Proteomes" id="UP000199159"/>
    </source>
</evidence>
<reference evidence="2" key="1">
    <citation type="submission" date="2016-10" db="EMBL/GenBank/DDBJ databases">
        <authorList>
            <person name="Varghese N."/>
            <person name="Submissions S."/>
        </authorList>
    </citation>
    <scope>NUCLEOTIDE SEQUENCE [LARGE SCALE GENOMIC DNA]</scope>
    <source>
        <strain evidence="2">IBRC-M10078</strain>
    </source>
</reference>
<dbReference type="Proteomes" id="UP000199159">
    <property type="component" value="Unassembled WGS sequence"/>
</dbReference>
<keyword evidence="2" id="KW-1185">Reference proteome</keyword>
<dbReference type="STRING" id="930152.SAMN05216565_12216"/>
<evidence type="ECO:0000313" key="1">
    <source>
        <dbReference type="EMBL" id="SDP96627.1"/>
    </source>
</evidence>
<accession>A0A1H0X0Z6</accession>
<dbReference type="AlphaFoldDB" id="A0A1H0X0Z6"/>
<proteinExistence type="predicted"/>
<dbReference type="RefSeq" id="WP_238457353.1">
    <property type="nucleotide sequence ID" value="NZ_FNJU01000022.1"/>
</dbReference>